<evidence type="ECO:0000313" key="2">
    <source>
        <dbReference type="EMBL" id="MFD2671040.1"/>
    </source>
</evidence>
<sequence>MMNKDPFYGARTYAVQYQLDHTKGVRKLLSDRYLIAERRYKGDTDASDILIDLSRAIDMASLSDKQAEAVALVYGYWQLTQQEAGQVMQVSQKQVSTYLTGAIRAITAVFKEWEYGQIIVELAWEEEADYVAESGSNPYSIHS</sequence>
<dbReference type="EMBL" id="JBHUMM010000007">
    <property type="protein sequence ID" value="MFD2671040.1"/>
    <property type="molecule type" value="Genomic_DNA"/>
</dbReference>
<accession>A0ABW5R8T4</accession>
<evidence type="ECO:0000259" key="1">
    <source>
        <dbReference type="Pfam" id="PF04545"/>
    </source>
</evidence>
<gene>
    <name evidence="2" type="ORF">ACFSUC_05385</name>
</gene>
<dbReference type="RefSeq" id="WP_379928457.1">
    <property type="nucleotide sequence ID" value="NZ_JBHUMM010000007.1"/>
</dbReference>
<dbReference type="InterPro" id="IPR007630">
    <property type="entry name" value="RNA_pol_sigma70_r4"/>
</dbReference>
<dbReference type="Proteomes" id="UP001597497">
    <property type="component" value="Unassembled WGS sequence"/>
</dbReference>
<dbReference type="Pfam" id="PF04545">
    <property type="entry name" value="Sigma70_r4"/>
    <property type="match status" value="1"/>
</dbReference>
<comment type="caution">
    <text evidence="2">The sequence shown here is derived from an EMBL/GenBank/DDBJ whole genome shotgun (WGS) entry which is preliminary data.</text>
</comment>
<feature type="domain" description="RNA polymerase sigma-70 region 4" evidence="1">
    <location>
        <begin position="59"/>
        <end position="105"/>
    </location>
</feature>
<proteinExistence type="predicted"/>
<dbReference type="InterPro" id="IPR013324">
    <property type="entry name" value="RNA_pol_sigma_r3/r4-like"/>
</dbReference>
<evidence type="ECO:0000313" key="3">
    <source>
        <dbReference type="Proteomes" id="UP001597497"/>
    </source>
</evidence>
<keyword evidence="3" id="KW-1185">Reference proteome</keyword>
<dbReference type="Gene3D" id="1.20.140.160">
    <property type="match status" value="1"/>
</dbReference>
<name>A0ABW5R8T4_9BACL</name>
<reference evidence="3" key="1">
    <citation type="journal article" date="2019" name="Int. J. Syst. Evol. Microbiol.">
        <title>The Global Catalogue of Microorganisms (GCM) 10K type strain sequencing project: providing services to taxonomists for standard genome sequencing and annotation.</title>
        <authorList>
            <consortium name="The Broad Institute Genomics Platform"/>
            <consortium name="The Broad Institute Genome Sequencing Center for Infectious Disease"/>
            <person name="Wu L."/>
            <person name="Ma J."/>
        </authorList>
    </citation>
    <scope>NUCLEOTIDE SEQUENCE [LARGE SCALE GENOMIC DNA]</scope>
    <source>
        <strain evidence="3">KCTC 33676</strain>
    </source>
</reference>
<organism evidence="2 3">
    <name type="scientific">Marinicrinis sediminis</name>
    <dbReference type="NCBI Taxonomy" id="1652465"/>
    <lineage>
        <taxon>Bacteria</taxon>
        <taxon>Bacillati</taxon>
        <taxon>Bacillota</taxon>
        <taxon>Bacilli</taxon>
        <taxon>Bacillales</taxon>
        <taxon>Paenibacillaceae</taxon>
    </lineage>
</organism>
<protein>
    <submittedName>
        <fullName evidence="2">Sigma factor-like helix-turn-helix DNA-binding protein</fullName>
    </submittedName>
</protein>
<dbReference type="SUPFAM" id="SSF88659">
    <property type="entry name" value="Sigma3 and sigma4 domains of RNA polymerase sigma factors"/>
    <property type="match status" value="1"/>
</dbReference>